<organism evidence="2 3">
    <name type="scientific">Candidatus Nomurabacteria bacterium GW2011_GWB1_47_6</name>
    <dbReference type="NCBI Taxonomy" id="1618749"/>
    <lineage>
        <taxon>Bacteria</taxon>
        <taxon>Candidatus Nomuraibacteriota</taxon>
    </lineage>
</organism>
<evidence type="ECO:0000313" key="3">
    <source>
        <dbReference type="Proteomes" id="UP000034879"/>
    </source>
</evidence>
<name>A0A0G1T0V6_9BACT</name>
<feature type="domain" description="YDG" evidence="1">
    <location>
        <begin position="23"/>
        <end position="98"/>
    </location>
</feature>
<accession>A0A0G1T0V6</accession>
<evidence type="ECO:0000259" key="1">
    <source>
        <dbReference type="Pfam" id="PF18657"/>
    </source>
</evidence>
<dbReference type="AlphaFoldDB" id="A0A0G1T0V6"/>
<sequence length="225" mass="23458">MDDGNGGANYAVTFVADTTGEITEKDLTVTATGINKVYDGTTAATVTLSDDRVPGDVLVLNYTDADFDDKNVGTGKDVSVSGISISGADAGNYNANTTADTTADITLLAITGSITADNKVYDNNNSATIATRTLTGAIVGDDVSYTGGTATFDTEDVGTGKLVSATDLSLSGADSGNYTVNTTANTTADITPRLRWQHLCCYIRKISCRSSRCGRCKLYGWNSDF</sequence>
<proteinExistence type="predicted"/>
<reference evidence="2 3" key="1">
    <citation type="journal article" date="2015" name="Nature">
        <title>rRNA introns, odd ribosomes, and small enigmatic genomes across a large radiation of phyla.</title>
        <authorList>
            <person name="Brown C.T."/>
            <person name="Hug L.A."/>
            <person name="Thomas B.C."/>
            <person name="Sharon I."/>
            <person name="Castelle C.J."/>
            <person name="Singh A."/>
            <person name="Wilkins M.J."/>
            <person name="Williams K.H."/>
            <person name="Banfield J.F."/>
        </authorList>
    </citation>
    <scope>NUCLEOTIDE SEQUENCE [LARGE SCALE GENOMIC DNA]</scope>
</reference>
<dbReference type="Proteomes" id="UP000034879">
    <property type="component" value="Unassembled WGS sequence"/>
</dbReference>
<protein>
    <submittedName>
        <fullName evidence="2">Fibronectin type III domain protein</fullName>
    </submittedName>
</protein>
<dbReference type="EMBL" id="LCOJ01000015">
    <property type="protein sequence ID" value="KKU75367.1"/>
    <property type="molecule type" value="Genomic_DNA"/>
</dbReference>
<dbReference type="Pfam" id="PF18657">
    <property type="entry name" value="YDG"/>
    <property type="match status" value="2"/>
</dbReference>
<evidence type="ECO:0000313" key="2">
    <source>
        <dbReference type="EMBL" id="KKU75367.1"/>
    </source>
</evidence>
<feature type="domain" description="YDG" evidence="1">
    <location>
        <begin position="114"/>
        <end position="183"/>
    </location>
</feature>
<dbReference type="InterPro" id="IPR041248">
    <property type="entry name" value="YDG"/>
</dbReference>
<dbReference type="PATRIC" id="fig|1618749.3.peg.369"/>
<comment type="caution">
    <text evidence="2">The sequence shown here is derived from an EMBL/GenBank/DDBJ whole genome shotgun (WGS) entry which is preliminary data.</text>
</comment>
<gene>
    <name evidence="2" type="ORF">UY01_C0015G0014</name>
</gene>